<keyword evidence="2" id="KW-1185">Reference proteome</keyword>
<evidence type="ECO:0000313" key="2">
    <source>
        <dbReference type="Proteomes" id="UP001064048"/>
    </source>
</evidence>
<organism evidence="1 2">
    <name type="scientific">Choristoneura fumiferana</name>
    <name type="common">Spruce budworm moth</name>
    <name type="synonym">Archips fumiferana</name>
    <dbReference type="NCBI Taxonomy" id="7141"/>
    <lineage>
        <taxon>Eukaryota</taxon>
        <taxon>Metazoa</taxon>
        <taxon>Ecdysozoa</taxon>
        <taxon>Arthropoda</taxon>
        <taxon>Hexapoda</taxon>
        <taxon>Insecta</taxon>
        <taxon>Pterygota</taxon>
        <taxon>Neoptera</taxon>
        <taxon>Endopterygota</taxon>
        <taxon>Lepidoptera</taxon>
        <taxon>Glossata</taxon>
        <taxon>Ditrysia</taxon>
        <taxon>Tortricoidea</taxon>
        <taxon>Tortricidae</taxon>
        <taxon>Tortricinae</taxon>
        <taxon>Choristoneura</taxon>
    </lineage>
</organism>
<sequence length="80" mass="8810">MDVSPRTDSRARYAAPAHPTDVTPQMLKAGCMLLSRCTRVFSVVVCPNTAKNSSSNANIGFIVTANKCKREVIHTVTWMR</sequence>
<dbReference type="Proteomes" id="UP001064048">
    <property type="component" value="Chromosome 10"/>
</dbReference>
<comment type="caution">
    <text evidence="1">The sequence shown here is derived from an EMBL/GenBank/DDBJ whole genome shotgun (WGS) entry which is preliminary data.</text>
</comment>
<dbReference type="EMBL" id="CM046110">
    <property type="protein sequence ID" value="KAI8422532.1"/>
    <property type="molecule type" value="Genomic_DNA"/>
</dbReference>
<accession>A0ACC0JEJ9</accession>
<name>A0ACC0JEJ9_CHOFU</name>
<proteinExistence type="predicted"/>
<evidence type="ECO:0000313" key="1">
    <source>
        <dbReference type="EMBL" id="KAI8422532.1"/>
    </source>
</evidence>
<gene>
    <name evidence="1" type="ORF">MSG28_006339</name>
</gene>
<reference evidence="1 2" key="1">
    <citation type="journal article" date="2022" name="Genome Biol. Evol.">
        <title>The Spruce Budworm Genome: Reconstructing the Evolutionary History of Antifreeze Proteins.</title>
        <authorList>
            <person name="Beliveau C."/>
            <person name="Gagne P."/>
            <person name="Picq S."/>
            <person name="Vernygora O."/>
            <person name="Keeling C.I."/>
            <person name="Pinkney K."/>
            <person name="Doucet D."/>
            <person name="Wen F."/>
            <person name="Johnston J.S."/>
            <person name="Maaroufi H."/>
            <person name="Boyle B."/>
            <person name="Laroche J."/>
            <person name="Dewar K."/>
            <person name="Juretic N."/>
            <person name="Blackburn G."/>
            <person name="Nisole A."/>
            <person name="Brunet B."/>
            <person name="Brandao M."/>
            <person name="Lumley L."/>
            <person name="Duan J."/>
            <person name="Quan G."/>
            <person name="Lucarotti C.J."/>
            <person name="Roe A.D."/>
            <person name="Sperling F.A.H."/>
            <person name="Levesque R.C."/>
            <person name="Cusson M."/>
        </authorList>
    </citation>
    <scope>NUCLEOTIDE SEQUENCE [LARGE SCALE GENOMIC DNA]</scope>
    <source>
        <strain evidence="1">Glfc:IPQL:Cfum</strain>
    </source>
</reference>
<protein>
    <submittedName>
        <fullName evidence="1">Uncharacterized protein</fullName>
    </submittedName>
</protein>
<feature type="non-terminal residue" evidence="1">
    <location>
        <position position="80"/>
    </location>
</feature>